<dbReference type="PANTHER" id="PTHR30055:SF234">
    <property type="entry name" value="HTH-TYPE TRANSCRIPTIONAL REGULATOR BETI"/>
    <property type="match status" value="1"/>
</dbReference>
<reference evidence="7" key="1">
    <citation type="journal article" date="2019" name="Int. J. Syst. Evol. Microbiol.">
        <title>The Global Catalogue of Microorganisms (GCM) 10K type strain sequencing project: providing services to taxonomists for standard genome sequencing and annotation.</title>
        <authorList>
            <consortium name="The Broad Institute Genomics Platform"/>
            <consortium name="The Broad Institute Genome Sequencing Center for Infectious Disease"/>
            <person name="Wu L."/>
            <person name="Ma J."/>
        </authorList>
    </citation>
    <scope>NUCLEOTIDE SEQUENCE [LARGE SCALE GENOMIC DNA]</scope>
    <source>
        <strain evidence="7">CCM 8925</strain>
    </source>
</reference>
<accession>A0ABW3EGU7</accession>
<dbReference type="InterPro" id="IPR036271">
    <property type="entry name" value="Tet_transcr_reg_TetR-rel_C_sf"/>
</dbReference>
<dbReference type="InterPro" id="IPR001647">
    <property type="entry name" value="HTH_TetR"/>
</dbReference>
<dbReference type="Proteomes" id="UP001597104">
    <property type="component" value="Unassembled WGS sequence"/>
</dbReference>
<comment type="caution">
    <text evidence="6">The sequence shown here is derived from an EMBL/GenBank/DDBJ whole genome shotgun (WGS) entry which is preliminary data.</text>
</comment>
<dbReference type="RefSeq" id="WP_223877016.1">
    <property type="nucleotide sequence ID" value="NZ_BJDN01000009.1"/>
</dbReference>
<evidence type="ECO:0000313" key="7">
    <source>
        <dbReference type="Proteomes" id="UP001597104"/>
    </source>
</evidence>
<keyword evidence="7" id="KW-1185">Reference proteome</keyword>
<dbReference type="InterPro" id="IPR009057">
    <property type="entry name" value="Homeodomain-like_sf"/>
</dbReference>
<evidence type="ECO:0000313" key="6">
    <source>
        <dbReference type="EMBL" id="MFD0898183.1"/>
    </source>
</evidence>
<dbReference type="PANTHER" id="PTHR30055">
    <property type="entry name" value="HTH-TYPE TRANSCRIPTIONAL REGULATOR RUTR"/>
    <property type="match status" value="1"/>
</dbReference>
<dbReference type="SUPFAM" id="SSF46689">
    <property type="entry name" value="Homeodomain-like"/>
    <property type="match status" value="1"/>
</dbReference>
<evidence type="ECO:0000256" key="4">
    <source>
        <dbReference type="PROSITE-ProRule" id="PRU00335"/>
    </source>
</evidence>
<protein>
    <submittedName>
        <fullName evidence="6">TetR/AcrR family transcriptional regulator</fullName>
    </submittedName>
</protein>
<dbReference type="PROSITE" id="PS50977">
    <property type="entry name" value="HTH_TETR_2"/>
    <property type="match status" value="1"/>
</dbReference>
<evidence type="ECO:0000259" key="5">
    <source>
        <dbReference type="PROSITE" id="PS50977"/>
    </source>
</evidence>
<organism evidence="6 7">
    <name type="scientific">Loigolactobacillus binensis</name>
    <dbReference type="NCBI Taxonomy" id="2559922"/>
    <lineage>
        <taxon>Bacteria</taxon>
        <taxon>Bacillati</taxon>
        <taxon>Bacillota</taxon>
        <taxon>Bacilli</taxon>
        <taxon>Lactobacillales</taxon>
        <taxon>Lactobacillaceae</taxon>
        <taxon>Loigolactobacillus</taxon>
    </lineage>
</organism>
<keyword evidence="1" id="KW-0805">Transcription regulation</keyword>
<dbReference type="Pfam" id="PF00440">
    <property type="entry name" value="TetR_N"/>
    <property type="match status" value="1"/>
</dbReference>
<dbReference type="SUPFAM" id="SSF48498">
    <property type="entry name" value="Tetracyclin repressor-like, C-terminal domain"/>
    <property type="match status" value="1"/>
</dbReference>
<keyword evidence="3" id="KW-0804">Transcription</keyword>
<dbReference type="InterPro" id="IPR050109">
    <property type="entry name" value="HTH-type_TetR-like_transc_reg"/>
</dbReference>
<feature type="domain" description="HTH tetR-type" evidence="5">
    <location>
        <begin position="30"/>
        <end position="90"/>
    </location>
</feature>
<evidence type="ECO:0000256" key="2">
    <source>
        <dbReference type="ARBA" id="ARBA00023125"/>
    </source>
</evidence>
<gene>
    <name evidence="6" type="ORF">ACFQZ7_10655</name>
</gene>
<name>A0ABW3EGU7_9LACO</name>
<feature type="DNA-binding region" description="H-T-H motif" evidence="4">
    <location>
        <begin position="53"/>
        <end position="72"/>
    </location>
</feature>
<keyword evidence="2 4" id="KW-0238">DNA-binding</keyword>
<dbReference type="PRINTS" id="PR00455">
    <property type="entry name" value="HTHTETR"/>
</dbReference>
<proteinExistence type="predicted"/>
<dbReference type="EMBL" id="JBHTIO010000045">
    <property type="protein sequence ID" value="MFD0898183.1"/>
    <property type="molecule type" value="Genomic_DNA"/>
</dbReference>
<sequence>MIATNVKLVLTTFDQYRRFAYTADMRKKDEKKAEQIIASVTELILEVGLSGVTIAKIAQAADLYPSTIYIYFKDKEDLLRQVFRQQRRQLQQYLGEKLALVSTPNQQVQIYMRALFQFAQDQPRQLATLNQFLGSPLLDQLAIPTVEQNLIFPELKTVLQQGQAAGAFRPVPVALAIALINSDVLQYAQAVQQHLVDPVVTPLDQLLALTATWLLPPKN</sequence>
<evidence type="ECO:0000256" key="1">
    <source>
        <dbReference type="ARBA" id="ARBA00023015"/>
    </source>
</evidence>
<dbReference type="Gene3D" id="1.10.357.10">
    <property type="entry name" value="Tetracycline Repressor, domain 2"/>
    <property type="match status" value="1"/>
</dbReference>
<evidence type="ECO:0000256" key="3">
    <source>
        <dbReference type="ARBA" id="ARBA00023163"/>
    </source>
</evidence>